<evidence type="ECO:0000313" key="1">
    <source>
        <dbReference type="EMBL" id="SFK67271.1"/>
    </source>
</evidence>
<organism evidence="1 2">
    <name type="scientific">Methylocapsa palsarum</name>
    <dbReference type="NCBI Taxonomy" id="1612308"/>
    <lineage>
        <taxon>Bacteria</taxon>
        <taxon>Pseudomonadati</taxon>
        <taxon>Pseudomonadota</taxon>
        <taxon>Alphaproteobacteria</taxon>
        <taxon>Hyphomicrobiales</taxon>
        <taxon>Beijerinckiaceae</taxon>
        <taxon>Methylocapsa</taxon>
    </lineage>
</organism>
<gene>
    <name evidence="1" type="ORF">SAMN05444581_11499</name>
</gene>
<keyword evidence="2" id="KW-1185">Reference proteome</keyword>
<accession>A0A1I4BH19</accession>
<name>A0A1I4BH19_9HYPH</name>
<proteinExistence type="predicted"/>
<dbReference type="Proteomes" id="UP000198755">
    <property type="component" value="Unassembled WGS sequence"/>
</dbReference>
<dbReference type="EMBL" id="FOSN01000014">
    <property type="protein sequence ID" value="SFK67271.1"/>
    <property type="molecule type" value="Genomic_DNA"/>
</dbReference>
<dbReference type="AlphaFoldDB" id="A0A1I4BH19"/>
<evidence type="ECO:0000313" key="2">
    <source>
        <dbReference type="Proteomes" id="UP000198755"/>
    </source>
</evidence>
<protein>
    <submittedName>
        <fullName evidence="1">Uncharacterized protein</fullName>
    </submittedName>
</protein>
<sequence length="48" mass="5183">MTYSFDAVCMIVGGYALTGAWIDQMEPSSGRCWSASFGMIGLIFALLN</sequence>
<reference evidence="1 2" key="1">
    <citation type="submission" date="2016-10" db="EMBL/GenBank/DDBJ databases">
        <authorList>
            <person name="de Groot N.N."/>
        </authorList>
    </citation>
    <scope>NUCLEOTIDE SEQUENCE [LARGE SCALE GENOMIC DNA]</scope>
    <source>
        <strain evidence="1 2">NE2</strain>
    </source>
</reference>
<dbReference type="STRING" id="1612308.SAMN05444581_11499"/>